<dbReference type="EMBL" id="AE008918">
    <property type="protein sequence ID" value="AAL53974.1"/>
    <property type="molecule type" value="Genomic_DNA"/>
</dbReference>
<protein>
    <submittedName>
        <fullName evidence="1">Uncharacterized protein</fullName>
    </submittedName>
</protein>
<reference evidence="1 2" key="1">
    <citation type="journal article" date="2002" name="Proc. Natl. Acad. Sci. U.S.A.">
        <title>The genome sequence of the facultative intracellular pathogen Brucella melitensis.</title>
        <authorList>
            <person name="DelVecchio V.G."/>
            <person name="Kapatral V."/>
            <person name="Redkar R.J."/>
            <person name="Patra G."/>
            <person name="Mujer C."/>
            <person name="Los T."/>
            <person name="Ivanova N."/>
            <person name="Anderson I."/>
            <person name="Bhattacharyya A."/>
            <person name="Lykidis A."/>
            <person name="Reznik G."/>
            <person name="Jablonski L."/>
            <person name="Larsen N."/>
            <person name="D'Souza M."/>
            <person name="Bernal A."/>
            <person name="Mazur M."/>
            <person name="Goltsman E."/>
            <person name="Selkov E."/>
            <person name="Elzer P.H."/>
            <person name="Hagius S."/>
            <person name="O'Callaghan D."/>
            <person name="Letesson J.J."/>
            <person name="Haselkorn R."/>
            <person name="Kyrpides N."/>
            <person name="Overbeek R."/>
        </authorList>
    </citation>
    <scope>NUCLEOTIDE SEQUENCE [LARGE SCALE GENOMIC DNA]</scope>
    <source>
        <strain evidence="2">ATCC 23456 / CCUG 17765 / NCTC 10094 / 16M</strain>
    </source>
</reference>
<organism evidence="1 2">
    <name type="scientific">Brucella melitensis biotype 1 (strain ATCC 23456 / CCUG 17765 / NCTC 10094 / 16M)</name>
    <dbReference type="NCBI Taxonomy" id="224914"/>
    <lineage>
        <taxon>Bacteria</taxon>
        <taxon>Pseudomonadati</taxon>
        <taxon>Pseudomonadota</taxon>
        <taxon>Alphaproteobacteria</taxon>
        <taxon>Hyphomicrobiales</taxon>
        <taxon>Brucellaceae</taxon>
        <taxon>Brucella/Ochrobactrum group</taxon>
        <taxon>Brucella</taxon>
    </lineage>
</organism>
<name>Q8YC03_BRUME</name>
<evidence type="ECO:0000313" key="1">
    <source>
        <dbReference type="EMBL" id="AAL53974.1"/>
    </source>
</evidence>
<keyword evidence="2" id="KW-1185">Reference proteome</keyword>
<dbReference type="Proteomes" id="UP000000419">
    <property type="component" value="Chromosome II"/>
</dbReference>
<sequence length="85" mass="9387">MASPGWKRYVNKALSSGKLTPLHKGGSAHSAGKCITLLHDIALFERIACAREMPRATWLMVSFHHIDFTVLLSSSPFILHSDIRG</sequence>
<evidence type="ECO:0000313" key="2">
    <source>
        <dbReference type="Proteomes" id="UP000000419"/>
    </source>
</evidence>
<accession>Q8YC03</accession>
<dbReference type="PIR" id="AC3601">
    <property type="entry name" value="AC3601"/>
</dbReference>
<proteinExistence type="predicted"/>
<dbReference type="AlphaFoldDB" id="Q8YC03"/>
<gene>
    <name evidence="1" type="ordered locus">BMEII0732</name>
</gene>
<dbReference type="KEGG" id="bme:BMEII0732"/>